<dbReference type="GO" id="GO:0000155">
    <property type="term" value="F:phosphorelay sensor kinase activity"/>
    <property type="evidence" value="ECO:0007669"/>
    <property type="project" value="InterPro"/>
</dbReference>
<sequence length="406" mass="43581">MALIGESADKQRSGDGAGTSAERVIPPRLAWTITAAVFGGQCLASLGQVLVRYPDLLPRAVAAICMASLFTLQMLHCGWAVRPDLFRRTRATLAVQLVLAFAPLGFYGSTWIAMPAFFAGSALLVLPGPLGWAAFAGALAAITAVQGVLTSDPTVSFYTAVATTNLSLAVYGVSYLHTAVERMRSAQDRLASAAVARERLQFSRELHDLLGHSISEIIIRAELAHRLMPHHHDRAQAELNEILNIGRQALSDTRSFCYDYRDLSLDEECRSVRTALSSAGVALDLHTDHRDIPTQAGTLVATLLREGATHVLRHSTARNCTITVEQGAGTVTAEIVNDGAGKTPSGGKAPLAEGLQSLAERASRLGGTMTAQYLPGRRFRLRLVLPTAKRSRAPLNMRRTPSELGL</sequence>
<name>A0A4P6Q8C8_9ACTN</name>
<reference evidence="7 8" key="1">
    <citation type="submission" date="2019-02" db="EMBL/GenBank/DDBJ databases">
        <authorList>
            <person name="Khodamoradi S."/>
            <person name="Hahnke R.L."/>
            <person name="Kaempfer P."/>
            <person name="Schumann P."/>
            <person name="Rohde M."/>
            <person name="Steinert M."/>
            <person name="Luzhetskyy A."/>
            <person name="Wink J."/>
            <person name="Ruckert C."/>
        </authorList>
    </citation>
    <scope>NUCLEOTIDE SEQUENCE [LARGE SCALE GENOMIC DNA]</scope>
    <source>
        <strain evidence="7 8">M2</strain>
    </source>
</reference>
<gene>
    <name evidence="7" type="primary">desK8</name>
    <name evidence="7" type="ORF">EKD16_18475</name>
</gene>
<evidence type="ECO:0000256" key="3">
    <source>
        <dbReference type="ARBA" id="ARBA00023012"/>
    </source>
</evidence>
<dbReference type="KEGG" id="strr:EKD16_18475"/>
<keyword evidence="8" id="KW-1185">Reference proteome</keyword>
<accession>A0A4P6Q8C8</accession>
<dbReference type="InterPro" id="IPR036890">
    <property type="entry name" value="HATPase_C_sf"/>
</dbReference>
<feature type="transmembrane region" description="Helical" evidence="5">
    <location>
        <begin position="93"/>
        <end position="118"/>
    </location>
</feature>
<feature type="domain" description="Signal transduction histidine kinase subgroup 3 dimerisation and phosphoacceptor" evidence="6">
    <location>
        <begin position="198"/>
        <end position="262"/>
    </location>
</feature>
<keyword evidence="3" id="KW-0902">Two-component regulatory system</keyword>
<dbReference type="InterPro" id="IPR011712">
    <property type="entry name" value="Sig_transdc_His_kin_sub3_dim/P"/>
</dbReference>
<evidence type="ECO:0000313" key="7">
    <source>
        <dbReference type="EMBL" id="QBI55459.1"/>
    </source>
</evidence>
<dbReference type="Pfam" id="PF07730">
    <property type="entry name" value="HisKA_3"/>
    <property type="match status" value="1"/>
</dbReference>
<evidence type="ECO:0000256" key="5">
    <source>
        <dbReference type="SAM" id="Phobius"/>
    </source>
</evidence>
<protein>
    <submittedName>
        <fullName evidence="7">Sensor histidine kinase DesK</fullName>
        <ecNumber evidence="7">2.7.13.3</ecNumber>
    </submittedName>
</protein>
<dbReference type="PANTHER" id="PTHR24421:SF63">
    <property type="entry name" value="SENSOR HISTIDINE KINASE DESK"/>
    <property type="match status" value="1"/>
</dbReference>
<dbReference type="GO" id="GO:0046983">
    <property type="term" value="F:protein dimerization activity"/>
    <property type="evidence" value="ECO:0007669"/>
    <property type="project" value="InterPro"/>
</dbReference>
<keyword evidence="5" id="KW-0812">Transmembrane</keyword>
<feature type="transmembrane region" description="Helical" evidence="5">
    <location>
        <begin position="29"/>
        <end position="51"/>
    </location>
</feature>
<organism evidence="7 8">
    <name type="scientific">Streptomonospora litoralis</name>
    <dbReference type="NCBI Taxonomy" id="2498135"/>
    <lineage>
        <taxon>Bacteria</taxon>
        <taxon>Bacillati</taxon>
        <taxon>Actinomycetota</taxon>
        <taxon>Actinomycetes</taxon>
        <taxon>Streptosporangiales</taxon>
        <taxon>Nocardiopsidaceae</taxon>
        <taxon>Streptomonospora</taxon>
    </lineage>
</organism>
<dbReference type="CDD" id="cd16917">
    <property type="entry name" value="HATPase_UhpB-NarQ-NarX-like"/>
    <property type="match status" value="1"/>
</dbReference>
<dbReference type="EC" id="2.7.13.3" evidence="7"/>
<evidence type="ECO:0000256" key="1">
    <source>
        <dbReference type="ARBA" id="ARBA00022679"/>
    </source>
</evidence>
<dbReference type="AlphaFoldDB" id="A0A4P6Q8C8"/>
<keyword evidence="5" id="KW-1133">Transmembrane helix</keyword>
<dbReference type="Gene3D" id="3.30.565.10">
    <property type="entry name" value="Histidine kinase-like ATPase, C-terminal domain"/>
    <property type="match status" value="1"/>
</dbReference>
<evidence type="ECO:0000256" key="4">
    <source>
        <dbReference type="SAM" id="MobiDB-lite"/>
    </source>
</evidence>
<dbReference type="RefSeq" id="WP_242677035.1">
    <property type="nucleotide sequence ID" value="NZ_CP036455.1"/>
</dbReference>
<dbReference type="PANTHER" id="PTHR24421">
    <property type="entry name" value="NITRATE/NITRITE SENSOR PROTEIN NARX-RELATED"/>
    <property type="match status" value="1"/>
</dbReference>
<feature type="region of interest" description="Disordered" evidence="4">
    <location>
        <begin position="1"/>
        <end position="21"/>
    </location>
</feature>
<dbReference type="Proteomes" id="UP000292235">
    <property type="component" value="Chromosome"/>
</dbReference>
<keyword evidence="1 7" id="KW-0808">Transferase</keyword>
<evidence type="ECO:0000256" key="2">
    <source>
        <dbReference type="ARBA" id="ARBA00022777"/>
    </source>
</evidence>
<feature type="transmembrane region" description="Helical" evidence="5">
    <location>
        <begin position="60"/>
        <end position="81"/>
    </location>
</feature>
<keyword evidence="2 7" id="KW-0418">Kinase</keyword>
<evidence type="ECO:0000259" key="6">
    <source>
        <dbReference type="Pfam" id="PF07730"/>
    </source>
</evidence>
<feature type="transmembrane region" description="Helical" evidence="5">
    <location>
        <begin position="155"/>
        <end position="176"/>
    </location>
</feature>
<keyword evidence="5" id="KW-0472">Membrane</keyword>
<dbReference type="EMBL" id="CP036455">
    <property type="protein sequence ID" value="QBI55459.1"/>
    <property type="molecule type" value="Genomic_DNA"/>
</dbReference>
<dbReference type="Gene3D" id="1.20.5.1930">
    <property type="match status" value="1"/>
</dbReference>
<dbReference type="InterPro" id="IPR050482">
    <property type="entry name" value="Sensor_HK_TwoCompSys"/>
</dbReference>
<dbReference type="GO" id="GO:0016020">
    <property type="term" value="C:membrane"/>
    <property type="evidence" value="ECO:0007669"/>
    <property type="project" value="InterPro"/>
</dbReference>
<feature type="transmembrane region" description="Helical" evidence="5">
    <location>
        <begin position="130"/>
        <end position="149"/>
    </location>
</feature>
<evidence type="ECO:0000313" key="8">
    <source>
        <dbReference type="Proteomes" id="UP000292235"/>
    </source>
</evidence>
<proteinExistence type="predicted"/>